<dbReference type="Proteomes" id="UP001464378">
    <property type="component" value="Unassembled WGS sequence"/>
</dbReference>
<reference evidence="2 3" key="1">
    <citation type="submission" date="2024-03" db="EMBL/GenBank/DDBJ databases">
        <title>Human intestinal bacterial collection.</title>
        <authorList>
            <person name="Pauvert C."/>
            <person name="Hitch T.C.A."/>
            <person name="Clavel T."/>
        </authorList>
    </citation>
    <scope>NUCLEOTIDE SEQUENCE [LARGE SCALE GENOMIC DNA]</scope>
    <source>
        <strain evidence="2 3">CLA-AP-H29</strain>
    </source>
</reference>
<evidence type="ECO:0000313" key="3">
    <source>
        <dbReference type="Proteomes" id="UP001464378"/>
    </source>
</evidence>
<evidence type="ECO:0000256" key="1">
    <source>
        <dbReference type="SAM" id="MobiDB-lite"/>
    </source>
</evidence>
<protein>
    <submittedName>
        <fullName evidence="2">Uncharacterized protein</fullName>
    </submittedName>
</protein>
<comment type="caution">
    <text evidence="2">The sequence shown here is derived from an EMBL/GenBank/DDBJ whole genome shotgun (WGS) entry which is preliminary data.</text>
</comment>
<keyword evidence="3" id="KW-1185">Reference proteome</keyword>
<proteinExistence type="predicted"/>
<feature type="region of interest" description="Disordered" evidence="1">
    <location>
        <begin position="64"/>
        <end position="85"/>
    </location>
</feature>
<sequence>MDFLLDLNPLPEGWPPKSKAAARLHEMLCSRQQVAAMPEAGESDKEDYDKRCCHCPEFDKSQHFKRVPPQALSNMPTDTPHCAKD</sequence>
<dbReference type="RefSeq" id="WP_349231257.1">
    <property type="nucleotide sequence ID" value="NZ_JBBMFK010000006.1"/>
</dbReference>
<accession>A0ABV1E6G6</accession>
<gene>
    <name evidence="2" type="ORF">WMO64_05335</name>
</gene>
<dbReference type="EMBL" id="JBBMFK010000006">
    <property type="protein sequence ID" value="MEQ2442885.1"/>
    <property type="molecule type" value="Genomic_DNA"/>
</dbReference>
<organism evidence="2 3">
    <name type="scientific">Pseudoflavonifractor intestinihominis</name>
    <dbReference type="NCBI Taxonomy" id="3133171"/>
    <lineage>
        <taxon>Bacteria</taxon>
        <taxon>Bacillati</taxon>
        <taxon>Bacillota</taxon>
        <taxon>Clostridia</taxon>
        <taxon>Eubacteriales</taxon>
        <taxon>Oscillospiraceae</taxon>
        <taxon>Pseudoflavonifractor</taxon>
    </lineage>
</organism>
<evidence type="ECO:0000313" key="2">
    <source>
        <dbReference type="EMBL" id="MEQ2442885.1"/>
    </source>
</evidence>
<name>A0ABV1E6G6_9FIRM</name>